<dbReference type="GO" id="GO:0043137">
    <property type="term" value="P:DNA replication, removal of RNA primer"/>
    <property type="evidence" value="ECO:0007669"/>
    <property type="project" value="TreeGrafter"/>
</dbReference>
<dbReference type="PANTHER" id="PTHR10642:SF26">
    <property type="entry name" value="RIBONUCLEASE H1"/>
    <property type="match status" value="1"/>
</dbReference>
<dbReference type="InterPro" id="IPR050092">
    <property type="entry name" value="RNase_H"/>
</dbReference>
<evidence type="ECO:0000313" key="1">
    <source>
        <dbReference type="EMBL" id="KAF1980637.1"/>
    </source>
</evidence>
<dbReference type="EMBL" id="ML977237">
    <property type="protein sequence ID" value="KAF1980637.1"/>
    <property type="molecule type" value="Genomic_DNA"/>
</dbReference>
<gene>
    <name evidence="1" type="ORF">K402DRAFT_17559</name>
</gene>
<feature type="non-terminal residue" evidence="1">
    <location>
        <position position="233"/>
    </location>
</feature>
<dbReference type="GO" id="GO:0004523">
    <property type="term" value="F:RNA-DNA hybrid ribonuclease activity"/>
    <property type="evidence" value="ECO:0007669"/>
    <property type="project" value="TreeGrafter"/>
</dbReference>
<sequence length="233" mass="26000">MEVEAALPPPNIRLNAALRQYAFRVRKLPDQHPVAQIFQESLQRNCGKYWEWPSSSSVRDDKRRNLQLTQVERMKEMIADCLTTPTEMLKHGYLRPWNTETPYKVHVSQLSKEEEAEQHIKWLDASQGQNVLALYSDASSVPKGTGIGIGLVGFDLAGPTPVKIYAEVSNIGKGQIVYNGEIEGIARALEYGAQVAKPGQQIIAFSDNQAGLFRMKTQSTDPGQSCQLRCIKA</sequence>
<reference evidence="1" key="1">
    <citation type="journal article" date="2020" name="Stud. Mycol.">
        <title>101 Dothideomycetes genomes: a test case for predicting lifestyles and emergence of pathogens.</title>
        <authorList>
            <person name="Haridas S."/>
            <person name="Albert R."/>
            <person name="Binder M."/>
            <person name="Bloem J."/>
            <person name="Labutti K."/>
            <person name="Salamov A."/>
            <person name="Andreopoulos B."/>
            <person name="Baker S."/>
            <person name="Barry K."/>
            <person name="Bills G."/>
            <person name="Bluhm B."/>
            <person name="Cannon C."/>
            <person name="Castanera R."/>
            <person name="Culley D."/>
            <person name="Daum C."/>
            <person name="Ezra D."/>
            <person name="Gonzalez J."/>
            <person name="Henrissat B."/>
            <person name="Kuo A."/>
            <person name="Liang C."/>
            <person name="Lipzen A."/>
            <person name="Lutzoni F."/>
            <person name="Magnuson J."/>
            <person name="Mondo S."/>
            <person name="Nolan M."/>
            <person name="Ohm R."/>
            <person name="Pangilinan J."/>
            <person name="Park H.-J."/>
            <person name="Ramirez L."/>
            <person name="Alfaro M."/>
            <person name="Sun H."/>
            <person name="Tritt A."/>
            <person name="Yoshinaga Y."/>
            <person name="Zwiers L.-H."/>
            <person name="Turgeon B."/>
            <person name="Goodwin S."/>
            <person name="Spatafora J."/>
            <person name="Crous P."/>
            <person name="Grigoriev I."/>
        </authorList>
    </citation>
    <scope>NUCLEOTIDE SEQUENCE</scope>
    <source>
        <strain evidence="1">CBS 113979</strain>
    </source>
</reference>
<proteinExistence type="predicted"/>
<dbReference type="Proteomes" id="UP000800041">
    <property type="component" value="Unassembled WGS sequence"/>
</dbReference>
<dbReference type="PANTHER" id="PTHR10642">
    <property type="entry name" value="RIBONUCLEASE H1"/>
    <property type="match status" value="1"/>
</dbReference>
<accession>A0A6G1GIR8</accession>
<protein>
    <recommendedName>
        <fullName evidence="3">RNase H type-1 domain-containing protein</fullName>
    </recommendedName>
</protein>
<dbReference type="AlphaFoldDB" id="A0A6G1GIR8"/>
<name>A0A6G1GIR8_9PEZI</name>
<organism evidence="1 2">
    <name type="scientific">Aulographum hederae CBS 113979</name>
    <dbReference type="NCBI Taxonomy" id="1176131"/>
    <lineage>
        <taxon>Eukaryota</taxon>
        <taxon>Fungi</taxon>
        <taxon>Dikarya</taxon>
        <taxon>Ascomycota</taxon>
        <taxon>Pezizomycotina</taxon>
        <taxon>Dothideomycetes</taxon>
        <taxon>Pleosporomycetidae</taxon>
        <taxon>Aulographales</taxon>
        <taxon>Aulographaceae</taxon>
    </lineage>
</organism>
<evidence type="ECO:0000313" key="2">
    <source>
        <dbReference type="Proteomes" id="UP000800041"/>
    </source>
</evidence>
<evidence type="ECO:0008006" key="3">
    <source>
        <dbReference type="Google" id="ProtNLM"/>
    </source>
</evidence>
<dbReference type="OrthoDB" id="3795878at2759"/>
<keyword evidence="2" id="KW-1185">Reference proteome</keyword>